<organism evidence="1 2">
    <name type="scientific">Zasmidium cellare ATCC 36951</name>
    <dbReference type="NCBI Taxonomy" id="1080233"/>
    <lineage>
        <taxon>Eukaryota</taxon>
        <taxon>Fungi</taxon>
        <taxon>Dikarya</taxon>
        <taxon>Ascomycota</taxon>
        <taxon>Pezizomycotina</taxon>
        <taxon>Dothideomycetes</taxon>
        <taxon>Dothideomycetidae</taxon>
        <taxon>Mycosphaerellales</taxon>
        <taxon>Mycosphaerellaceae</taxon>
        <taxon>Zasmidium</taxon>
    </lineage>
</organism>
<reference evidence="1" key="1">
    <citation type="journal article" date="2020" name="Stud. Mycol.">
        <title>101 Dothideomycetes genomes: a test case for predicting lifestyles and emergence of pathogens.</title>
        <authorList>
            <person name="Haridas S."/>
            <person name="Albert R."/>
            <person name="Binder M."/>
            <person name="Bloem J."/>
            <person name="Labutti K."/>
            <person name="Salamov A."/>
            <person name="Andreopoulos B."/>
            <person name="Baker S."/>
            <person name="Barry K."/>
            <person name="Bills G."/>
            <person name="Bluhm B."/>
            <person name="Cannon C."/>
            <person name="Castanera R."/>
            <person name="Culley D."/>
            <person name="Daum C."/>
            <person name="Ezra D."/>
            <person name="Gonzalez J."/>
            <person name="Henrissat B."/>
            <person name="Kuo A."/>
            <person name="Liang C."/>
            <person name="Lipzen A."/>
            <person name="Lutzoni F."/>
            <person name="Magnuson J."/>
            <person name="Mondo S."/>
            <person name="Nolan M."/>
            <person name="Ohm R."/>
            <person name="Pangilinan J."/>
            <person name="Park H.-J."/>
            <person name="Ramirez L."/>
            <person name="Alfaro M."/>
            <person name="Sun H."/>
            <person name="Tritt A."/>
            <person name="Yoshinaga Y."/>
            <person name="Zwiers L.-H."/>
            <person name="Turgeon B."/>
            <person name="Goodwin S."/>
            <person name="Spatafora J."/>
            <person name="Crous P."/>
            <person name="Grigoriev I."/>
        </authorList>
    </citation>
    <scope>NUCLEOTIDE SEQUENCE</scope>
    <source>
        <strain evidence="1">ATCC 36951</strain>
    </source>
</reference>
<protein>
    <submittedName>
        <fullName evidence="1">Uncharacterized protein</fullName>
    </submittedName>
</protein>
<sequence>MGKKFTAFRKQMRLLCCFGVPDEDLVPEPVPLWIRQVDEVFPGGRNPRVS</sequence>
<dbReference type="Proteomes" id="UP000799537">
    <property type="component" value="Unassembled WGS sequence"/>
</dbReference>
<dbReference type="GeneID" id="54559841"/>
<dbReference type="RefSeq" id="XP_033667795.1">
    <property type="nucleotide sequence ID" value="XM_033806569.1"/>
</dbReference>
<gene>
    <name evidence="1" type="ORF">M409DRAFT_22958</name>
</gene>
<keyword evidence="2" id="KW-1185">Reference proteome</keyword>
<evidence type="ECO:0000313" key="2">
    <source>
        <dbReference type="Proteomes" id="UP000799537"/>
    </source>
</evidence>
<name>A0A6A6CN73_ZASCE</name>
<dbReference type="AlphaFoldDB" id="A0A6A6CN73"/>
<evidence type="ECO:0000313" key="1">
    <source>
        <dbReference type="EMBL" id="KAF2166906.1"/>
    </source>
</evidence>
<dbReference type="EMBL" id="ML993595">
    <property type="protein sequence ID" value="KAF2166906.1"/>
    <property type="molecule type" value="Genomic_DNA"/>
</dbReference>
<proteinExistence type="predicted"/>
<accession>A0A6A6CN73</accession>